<accession>T1JXT8</accession>
<evidence type="ECO:0000256" key="5">
    <source>
        <dbReference type="PROSITE-ProRule" id="PRU00191"/>
    </source>
</evidence>
<gene>
    <name evidence="8" type="primary">107371063</name>
</gene>
<proteinExistence type="predicted"/>
<feature type="domain" description="SH2" evidence="7">
    <location>
        <begin position="837"/>
        <end position="932"/>
    </location>
</feature>
<dbReference type="PROSITE" id="PS50001">
    <property type="entry name" value="SH2"/>
    <property type="match status" value="1"/>
</dbReference>
<evidence type="ECO:0000256" key="4">
    <source>
        <dbReference type="ARBA" id="ARBA00074794"/>
    </source>
</evidence>
<keyword evidence="1" id="KW-0597">Phosphoprotein</keyword>
<dbReference type="InterPro" id="IPR000980">
    <property type="entry name" value="SH2"/>
</dbReference>
<feature type="region of interest" description="Disordered" evidence="6">
    <location>
        <begin position="604"/>
        <end position="629"/>
    </location>
</feature>
<evidence type="ECO:0000313" key="9">
    <source>
        <dbReference type="Proteomes" id="UP000015104"/>
    </source>
</evidence>
<organism evidence="8 9">
    <name type="scientific">Tetranychus urticae</name>
    <name type="common">Two-spotted spider mite</name>
    <dbReference type="NCBI Taxonomy" id="32264"/>
    <lineage>
        <taxon>Eukaryota</taxon>
        <taxon>Metazoa</taxon>
        <taxon>Ecdysozoa</taxon>
        <taxon>Arthropoda</taxon>
        <taxon>Chelicerata</taxon>
        <taxon>Arachnida</taxon>
        <taxon>Acari</taxon>
        <taxon>Acariformes</taxon>
        <taxon>Trombidiformes</taxon>
        <taxon>Prostigmata</taxon>
        <taxon>Eleutherengona</taxon>
        <taxon>Raphignathae</taxon>
        <taxon>Tetranychoidea</taxon>
        <taxon>Tetranychidae</taxon>
        <taxon>Tetranychus</taxon>
    </lineage>
</organism>
<name>T1JXT8_TETUR</name>
<evidence type="ECO:0000313" key="8">
    <source>
        <dbReference type="EnsemblMetazoa" id="tetur02g13200.1"/>
    </source>
</evidence>
<feature type="compositionally biased region" description="Low complexity" evidence="6">
    <location>
        <begin position="701"/>
        <end position="722"/>
    </location>
</feature>
<evidence type="ECO:0000256" key="2">
    <source>
        <dbReference type="ARBA" id="ARBA00022999"/>
    </source>
</evidence>
<feature type="compositionally biased region" description="Polar residues" evidence="6">
    <location>
        <begin position="125"/>
        <end position="134"/>
    </location>
</feature>
<feature type="compositionally biased region" description="Low complexity" evidence="6">
    <location>
        <begin position="415"/>
        <end position="436"/>
    </location>
</feature>
<feature type="compositionally biased region" description="Basic and acidic residues" evidence="6">
    <location>
        <begin position="681"/>
        <end position="700"/>
    </location>
</feature>
<feature type="region of interest" description="Disordered" evidence="6">
    <location>
        <begin position="662"/>
        <end position="756"/>
    </location>
</feature>
<feature type="compositionally biased region" description="Polar residues" evidence="6">
    <location>
        <begin position="723"/>
        <end position="736"/>
    </location>
</feature>
<feature type="compositionally biased region" description="Polar residues" evidence="6">
    <location>
        <begin position="662"/>
        <end position="677"/>
    </location>
</feature>
<dbReference type="HOGENOM" id="CLU_312930_0_0_1"/>
<keyword evidence="2 5" id="KW-0727">SH2 domain</keyword>
<protein>
    <recommendedName>
        <fullName evidence="4">SH2 domain-containing adapter protein D</fullName>
    </recommendedName>
</protein>
<evidence type="ECO:0000259" key="7">
    <source>
        <dbReference type="PROSITE" id="PS50001"/>
    </source>
</evidence>
<feature type="compositionally biased region" description="Low complexity" evidence="6">
    <location>
        <begin position="145"/>
        <end position="160"/>
    </location>
</feature>
<evidence type="ECO:0000256" key="1">
    <source>
        <dbReference type="ARBA" id="ARBA00022553"/>
    </source>
</evidence>
<dbReference type="SUPFAM" id="SSF55550">
    <property type="entry name" value="SH2 domain"/>
    <property type="match status" value="1"/>
</dbReference>
<reference evidence="8" key="2">
    <citation type="submission" date="2015-06" db="UniProtKB">
        <authorList>
            <consortium name="EnsemblMetazoa"/>
        </authorList>
    </citation>
    <scope>IDENTIFICATION</scope>
</reference>
<dbReference type="InterPro" id="IPR036860">
    <property type="entry name" value="SH2_dom_sf"/>
</dbReference>
<dbReference type="InterPro" id="IPR051846">
    <property type="entry name" value="SH2_domain_adapters"/>
</dbReference>
<reference evidence="9" key="1">
    <citation type="submission" date="2011-08" db="EMBL/GenBank/DDBJ databases">
        <authorList>
            <person name="Rombauts S."/>
        </authorList>
    </citation>
    <scope>NUCLEOTIDE SEQUENCE</scope>
    <source>
        <strain evidence="9">London</strain>
    </source>
</reference>
<keyword evidence="9" id="KW-1185">Reference proteome</keyword>
<dbReference type="Gene3D" id="3.30.505.10">
    <property type="entry name" value="SH2 domain"/>
    <property type="match status" value="1"/>
</dbReference>
<dbReference type="SMART" id="SM00252">
    <property type="entry name" value="SH2"/>
    <property type="match status" value="1"/>
</dbReference>
<dbReference type="FunFam" id="3.30.505.10:FF:000058">
    <property type="entry name" value="SH2 domain-containing adapter protein D"/>
    <property type="match status" value="1"/>
</dbReference>
<feature type="compositionally biased region" description="Basic and acidic residues" evidence="6">
    <location>
        <begin position="203"/>
        <end position="216"/>
    </location>
</feature>
<dbReference type="PANTHER" id="PTHR15127">
    <property type="entry name" value="HEAVYWEIGHT, ISOFORM A"/>
    <property type="match status" value="1"/>
</dbReference>
<evidence type="ECO:0000256" key="6">
    <source>
        <dbReference type="SAM" id="MobiDB-lite"/>
    </source>
</evidence>
<feature type="region of interest" description="Disordered" evidence="6">
    <location>
        <begin position="82"/>
        <end position="265"/>
    </location>
</feature>
<dbReference type="PRINTS" id="PR00401">
    <property type="entry name" value="SH2DOMAIN"/>
</dbReference>
<feature type="compositionally biased region" description="Polar residues" evidence="6">
    <location>
        <begin position="387"/>
        <end position="399"/>
    </location>
</feature>
<dbReference type="OrthoDB" id="5914531at2759"/>
<dbReference type="CDD" id="cd09945">
    <property type="entry name" value="SH2_SHB_SHD_SHE_SHF_like"/>
    <property type="match status" value="1"/>
</dbReference>
<dbReference type="AlphaFoldDB" id="T1JXT8"/>
<dbReference type="EMBL" id="CAEY01000835">
    <property type="status" value="NOT_ANNOTATED_CDS"/>
    <property type="molecule type" value="Genomic_DNA"/>
</dbReference>
<feature type="compositionally biased region" description="Pro residues" evidence="6">
    <location>
        <begin position="161"/>
        <end position="181"/>
    </location>
</feature>
<evidence type="ECO:0000256" key="3">
    <source>
        <dbReference type="ARBA" id="ARBA00057390"/>
    </source>
</evidence>
<dbReference type="EnsemblMetazoa" id="tetur02g13200.1">
    <property type="protein sequence ID" value="tetur02g13200.1"/>
    <property type="gene ID" value="tetur02g13200"/>
</dbReference>
<dbReference type="eggNOG" id="ENOG502QTRD">
    <property type="taxonomic scope" value="Eukaryota"/>
</dbReference>
<dbReference type="Proteomes" id="UP000015104">
    <property type="component" value="Unassembled WGS sequence"/>
</dbReference>
<dbReference type="GO" id="GO:0001784">
    <property type="term" value="F:phosphotyrosine residue binding"/>
    <property type="evidence" value="ECO:0007669"/>
    <property type="project" value="TreeGrafter"/>
</dbReference>
<dbReference type="Pfam" id="PF00017">
    <property type="entry name" value="SH2"/>
    <property type="match status" value="1"/>
</dbReference>
<feature type="compositionally biased region" description="Basic residues" evidence="6">
    <location>
        <begin position="104"/>
        <end position="113"/>
    </location>
</feature>
<feature type="compositionally biased region" description="Polar residues" evidence="6">
    <location>
        <begin position="218"/>
        <end position="238"/>
    </location>
</feature>
<feature type="compositionally biased region" description="Basic and acidic residues" evidence="6">
    <location>
        <begin position="239"/>
        <end position="248"/>
    </location>
</feature>
<feature type="region of interest" description="Disordered" evidence="6">
    <location>
        <begin position="308"/>
        <end position="445"/>
    </location>
</feature>
<feature type="compositionally biased region" description="Polar residues" evidence="6">
    <location>
        <begin position="604"/>
        <end position="615"/>
    </location>
</feature>
<feature type="compositionally biased region" description="Basic and acidic residues" evidence="6">
    <location>
        <begin position="738"/>
        <end position="748"/>
    </location>
</feature>
<dbReference type="PANTHER" id="PTHR15127:SF32">
    <property type="entry name" value="HEAVYWEIGHT, ISOFORM A"/>
    <property type="match status" value="1"/>
</dbReference>
<feature type="compositionally biased region" description="Low complexity" evidence="6">
    <location>
        <begin position="334"/>
        <end position="357"/>
    </location>
</feature>
<feature type="compositionally biased region" description="Pro residues" evidence="6">
    <location>
        <begin position="189"/>
        <end position="198"/>
    </location>
</feature>
<sequence length="937" mass="101829">MSQLKSSNSSIDSGTFDVFDDPDDHFYDEPLLSSCDYTLDDNKYRKTSSSSSSSSDVITISTVNSSSAIDSLLIGTNYKPLKNLENSQHKQSSTSSPNQVINKPKLRPPKPPRHINPLTGKKLINPNQESSSKLPLTLPPKGVRSLSTSSSSSGVSSGSPSPSPLTPTCPPSPPPPLPPPCISRKPDRPPPPVPGHPPKPLRKKSEIVPIKGKEQPDGSLSVNQVTISQEPVSQASDSKGSKNQEIDVKPSTAPMAVLNRSRSSQGSFYETAFDSKALIHDNLHRDQMNHLSHNHSISHRQPLNLSTYHSQHHHHRSTEGNSSVSSFIPDFINSSRSSTASSTGSSSSTGHESSSSTPKHLDQLAKSLMPRRQGVKSTIHIPRSKSSDVTLNLSTVPCNSSSSSSSSPVNQVDQPSNSKPTTSPTSANQQQQSNEASAKRNQRAKLSSLSTFSSLLKSATSDALSSLDCEAGRVLTRTRSNLDSLRLSIHERNGRINNLTKEDIASCESLESNRNQASTSANRNSVCKVVSSNSLSSTTATTTTSNNNSLNNIMTVNNKNSNNSSMLNMNNNANSKVTVSDKIPVNRSFRRLNLKLDETRSSINLSSPKLQSPLTDTRPLDDYDTPWDSNQRLNKVFNKLINTPTSEKFTTDCFPSVNSAKLATPSTESNPISNDSPCNGDLKERKNSADYGQRIDKSDDQSSQQKSSNGSTHSSNSSCSDNETNYVKSCSLTSPNEPVKDVKPERPRKLSLPLNLKTGNCNTSANETNSCQSSTPRVNLNLDLCNSSIDSPSPSATSALKFGLGPRKKPLLTFTGQPLPVVSEDIDTSLILEKQGWYHGSITRLDAENLLRNMKEGSYLIRNCESTKQDYSLSLKSIKGFMHMKIVKQSDGKFVLGVFSKPFSSIPEMVKHYSINKLPIRGAEHMSLLYPVIDQLL</sequence>
<comment type="function">
    <text evidence="3">May function as an adapter protein.</text>
</comment>
<feature type="compositionally biased region" description="Polar residues" evidence="6">
    <location>
        <begin position="84"/>
        <end position="101"/>
    </location>
</feature>